<accession>A0A931F6Q9</accession>
<dbReference type="GO" id="GO:0004175">
    <property type="term" value="F:endopeptidase activity"/>
    <property type="evidence" value="ECO:0007669"/>
    <property type="project" value="UniProtKB-ARBA"/>
</dbReference>
<keyword evidence="3" id="KW-0378">Hydrolase</keyword>
<feature type="transmembrane region" description="Helical" evidence="1">
    <location>
        <begin position="99"/>
        <end position="119"/>
    </location>
</feature>
<reference evidence="3" key="1">
    <citation type="submission" date="2020-11" db="EMBL/GenBank/DDBJ databases">
        <title>Whole-genome analyses of Nonomuraea sp. K274.</title>
        <authorList>
            <person name="Veyisoglu A."/>
        </authorList>
    </citation>
    <scope>NUCLEOTIDE SEQUENCE</scope>
    <source>
        <strain evidence="3">K274</strain>
    </source>
</reference>
<dbReference type="Pfam" id="PF02517">
    <property type="entry name" value="Rce1-like"/>
    <property type="match status" value="1"/>
</dbReference>
<keyword evidence="1" id="KW-1133">Transmembrane helix</keyword>
<feature type="transmembrane region" description="Helical" evidence="1">
    <location>
        <begin position="28"/>
        <end position="48"/>
    </location>
</feature>
<evidence type="ECO:0000313" key="3">
    <source>
        <dbReference type="EMBL" id="MBF8193508.1"/>
    </source>
</evidence>
<protein>
    <submittedName>
        <fullName evidence="3">CPBP family intramembrane metalloprotease</fullName>
    </submittedName>
</protein>
<keyword evidence="4" id="KW-1185">Reference proteome</keyword>
<keyword evidence="1" id="KW-0812">Transmembrane</keyword>
<dbReference type="InterPro" id="IPR052710">
    <property type="entry name" value="CAAX_protease"/>
</dbReference>
<dbReference type="PANTHER" id="PTHR36435:SF1">
    <property type="entry name" value="CAAX AMINO TERMINAL PROTEASE FAMILY PROTEIN"/>
    <property type="match status" value="1"/>
</dbReference>
<feature type="transmembrane region" description="Helical" evidence="1">
    <location>
        <begin position="54"/>
        <end position="79"/>
    </location>
</feature>
<dbReference type="EMBL" id="JADOGI010000290">
    <property type="protein sequence ID" value="MBF8193508.1"/>
    <property type="molecule type" value="Genomic_DNA"/>
</dbReference>
<keyword evidence="3" id="KW-0645">Protease</keyword>
<dbReference type="RefSeq" id="WP_195902370.1">
    <property type="nucleotide sequence ID" value="NZ_JADOGI010000290.1"/>
</dbReference>
<feature type="transmembrane region" description="Helical" evidence="1">
    <location>
        <begin position="160"/>
        <end position="180"/>
    </location>
</feature>
<dbReference type="GO" id="GO:0080120">
    <property type="term" value="P:CAAX-box protein maturation"/>
    <property type="evidence" value="ECO:0007669"/>
    <property type="project" value="UniProtKB-ARBA"/>
</dbReference>
<dbReference type="AlphaFoldDB" id="A0A931F6Q9"/>
<gene>
    <name evidence="3" type="ORF">ITP53_49120</name>
</gene>
<dbReference type="InterPro" id="IPR003675">
    <property type="entry name" value="Rce1/LyrA-like_dom"/>
</dbReference>
<evidence type="ECO:0000256" key="1">
    <source>
        <dbReference type="SAM" id="Phobius"/>
    </source>
</evidence>
<proteinExistence type="predicted"/>
<organism evidence="3 4">
    <name type="scientific">Nonomuraea cypriaca</name>
    <dbReference type="NCBI Taxonomy" id="1187855"/>
    <lineage>
        <taxon>Bacteria</taxon>
        <taxon>Bacillati</taxon>
        <taxon>Actinomycetota</taxon>
        <taxon>Actinomycetes</taxon>
        <taxon>Streptosporangiales</taxon>
        <taxon>Streptosporangiaceae</taxon>
        <taxon>Nonomuraea</taxon>
    </lineage>
</organism>
<dbReference type="Proteomes" id="UP000605361">
    <property type="component" value="Unassembled WGS sequence"/>
</dbReference>
<keyword evidence="1" id="KW-0472">Membrane</keyword>
<feature type="domain" description="CAAX prenyl protease 2/Lysostaphin resistance protein A-like" evidence="2">
    <location>
        <begin position="143"/>
        <end position="228"/>
    </location>
</feature>
<feature type="transmembrane region" description="Helical" evidence="1">
    <location>
        <begin position="219"/>
        <end position="238"/>
    </location>
</feature>
<feature type="transmembrane region" description="Helical" evidence="1">
    <location>
        <begin position="186"/>
        <end position="207"/>
    </location>
</feature>
<evidence type="ECO:0000313" key="4">
    <source>
        <dbReference type="Proteomes" id="UP000605361"/>
    </source>
</evidence>
<evidence type="ECO:0000259" key="2">
    <source>
        <dbReference type="Pfam" id="PF02517"/>
    </source>
</evidence>
<feature type="transmembrane region" description="Helical" evidence="1">
    <location>
        <begin position="131"/>
        <end position="153"/>
    </location>
</feature>
<keyword evidence="3" id="KW-0482">Metalloprotease</keyword>
<dbReference type="PANTHER" id="PTHR36435">
    <property type="entry name" value="SLR1288 PROTEIN"/>
    <property type="match status" value="1"/>
</dbReference>
<name>A0A931F6Q9_9ACTN</name>
<sequence length="243" mass="25348">MSTDHADHSRQPVPAGTTFPARPGWPEIVVGLLAMVAAGAVVPFFGPLELELDAVVYGLTLAAWSGIIGLVGFAAAALIRIRSWGAFSVRRTTWRWMGIGAAAGVIALVLKGVVNYAVITLTGFDANPQSPYYDAAGGGVLPLILTFAFLSVLTPIGEEFLFRGVVTNALLRYGPVVGVLSSSMIFALFHGINIVLPSALVVGIIAAEAMRRSGSIWPAVAVHVVNNMALPLFVLITGNTGPG</sequence>
<comment type="caution">
    <text evidence="3">The sequence shown here is derived from an EMBL/GenBank/DDBJ whole genome shotgun (WGS) entry which is preliminary data.</text>
</comment>
<dbReference type="GO" id="GO:0008237">
    <property type="term" value="F:metallopeptidase activity"/>
    <property type="evidence" value="ECO:0007669"/>
    <property type="project" value="UniProtKB-KW"/>
</dbReference>